<organism evidence="2 3">
    <name type="scientific">Caenorhabditis remanei</name>
    <name type="common">Caenorhabditis vulgaris</name>
    <dbReference type="NCBI Taxonomy" id="31234"/>
    <lineage>
        <taxon>Eukaryota</taxon>
        <taxon>Metazoa</taxon>
        <taxon>Ecdysozoa</taxon>
        <taxon>Nematoda</taxon>
        <taxon>Chromadorea</taxon>
        <taxon>Rhabditida</taxon>
        <taxon>Rhabditina</taxon>
        <taxon>Rhabditomorpha</taxon>
        <taxon>Rhabditoidea</taxon>
        <taxon>Rhabditidae</taxon>
        <taxon>Peloderinae</taxon>
        <taxon>Caenorhabditis</taxon>
    </lineage>
</organism>
<name>A0A6A5H986_CAERE</name>
<gene>
    <name evidence="2" type="ORF">GCK72_004245</name>
</gene>
<comment type="caution">
    <text evidence="2">The sequence shown here is derived from an EMBL/GenBank/DDBJ whole genome shotgun (WGS) entry which is preliminary data.</text>
</comment>
<feature type="compositionally biased region" description="Polar residues" evidence="1">
    <location>
        <begin position="64"/>
        <end position="83"/>
    </location>
</feature>
<dbReference type="EMBL" id="WUAV01000002">
    <property type="protein sequence ID" value="KAF1764298.1"/>
    <property type="molecule type" value="Genomic_DNA"/>
</dbReference>
<proteinExistence type="predicted"/>
<dbReference type="CTD" id="78773840"/>
<dbReference type="Proteomes" id="UP000483820">
    <property type="component" value="Chromosome II"/>
</dbReference>
<evidence type="ECO:0000313" key="3">
    <source>
        <dbReference type="Proteomes" id="UP000483820"/>
    </source>
</evidence>
<dbReference type="KEGG" id="crq:GCK72_004245"/>
<feature type="region of interest" description="Disordered" evidence="1">
    <location>
        <begin position="55"/>
        <end position="88"/>
    </location>
</feature>
<dbReference type="GeneID" id="78773840"/>
<evidence type="ECO:0000256" key="1">
    <source>
        <dbReference type="SAM" id="MobiDB-lite"/>
    </source>
</evidence>
<evidence type="ECO:0000313" key="2">
    <source>
        <dbReference type="EMBL" id="KAF1764298.1"/>
    </source>
</evidence>
<reference evidence="2 3" key="1">
    <citation type="submission" date="2019-12" db="EMBL/GenBank/DDBJ databases">
        <title>Chromosome-level assembly of the Caenorhabditis remanei genome.</title>
        <authorList>
            <person name="Teterina A.A."/>
            <person name="Willis J.H."/>
            <person name="Phillips P.C."/>
        </authorList>
    </citation>
    <scope>NUCLEOTIDE SEQUENCE [LARGE SCALE GENOMIC DNA]</scope>
    <source>
        <strain evidence="2 3">PX506</strain>
        <tissue evidence="2">Whole organism</tissue>
    </source>
</reference>
<dbReference type="AlphaFoldDB" id="A0A6A5H986"/>
<dbReference type="RefSeq" id="XP_053588755.1">
    <property type="nucleotide sequence ID" value="XM_053724561.1"/>
</dbReference>
<accession>A0A6A5H986</accession>
<protein>
    <recommendedName>
        <fullName evidence="4">SPK domain-containing protein</fullName>
    </recommendedName>
</protein>
<evidence type="ECO:0008006" key="4">
    <source>
        <dbReference type="Google" id="ProtNLM"/>
    </source>
</evidence>
<sequence length="155" mass="17644">MTNSERLAILYALQIPISDQFLNICRKFAKIQVSEELIIQSYQIFKKEEPIDNDSDTYDIIGTPSENPDVPTTSSARRSTHQIAESEIPVEESPGIPVEKFLFGIRDFTEKTLTKEEDRQKFLRKIDEIIRCAKGKIIPIDVVTSLFQAAVNVVK</sequence>